<keyword evidence="1" id="KW-0175">Coiled coil</keyword>
<sequence length="122" mass="14903">MDAAHQAITNLIDKLVEKYHDKRVENLRLQNQIMYQLNSERASSVRAENQRKLERHLMQEANKREAMEFQMKFLQEQHETKINRMERERDAKLKAVEQQLMFTRQEYERKVKLLDQQLQSMK</sequence>
<gene>
    <name evidence="2" type="ORF">CDAR_117111</name>
</gene>
<dbReference type="Proteomes" id="UP001054837">
    <property type="component" value="Unassembled WGS sequence"/>
</dbReference>
<evidence type="ECO:0000256" key="1">
    <source>
        <dbReference type="SAM" id="Coils"/>
    </source>
</evidence>
<organism evidence="2 3">
    <name type="scientific">Caerostris darwini</name>
    <dbReference type="NCBI Taxonomy" id="1538125"/>
    <lineage>
        <taxon>Eukaryota</taxon>
        <taxon>Metazoa</taxon>
        <taxon>Ecdysozoa</taxon>
        <taxon>Arthropoda</taxon>
        <taxon>Chelicerata</taxon>
        <taxon>Arachnida</taxon>
        <taxon>Araneae</taxon>
        <taxon>Araneomorphae</taxon>
        <taxon>Entelegynae</taxon>
        <taxon>Araneoidea</taxon>
        <taxon>Araneidae</taxon>
        <taxon>Caerostris</taxon>
    </lineage>
</organism>
<feature type="coiled-coil region" evidence="1">
    <location>
        <begin position="57"/>
        <end position="95"/>
    </location>
</feature>
<reference evidence="2 3" key="1">
    <citation type="submission" date="2021-06" db="EMBL/GenBank/DDBJ databases">
        <title>Caerostris darwini draft genome.</title>
        <authorList>
            <person name="Kono N."/>
            <person name="Arakawa K."/>
        </authorList>
    </citation>
    <scope>NUCLEOTIDE SEQUENCE [LARGE SCALE GENOMIC DNA]</scope>
</reference>
<keyword evidence="3" id="KW-1185">Reference proteome</keyword>
<protein>
    <submittedName>
        <fullName evidence="2">Uncharacterized protein</fullName>
    </submittedName>
</protein>
<dbReference type="EMBL" id="BPLQ01014270">
    <property type="protein sequence ID" value="GIY78770.1"/>
    <property type="molecule type" value="Genomic_DNA"/>
</dbReference>
<evidence type="ECO:0000313" key="3">
    <source>
        <dbReference type="Proteomes" id="UP001054837"/>
    </source>
</evidence>
<evidence type="ECO:0000313" key="2">
    <source>
        <dbReference type="EMBL" id="GIY78770.1"/>
    </source>
</evidence>
<name>A0AAV4W9M6_9ARAC</name>
<proteinExistence type="predicted"/>
<dbReference type="AlphaFoldDB" id="A0AAV4W9M6"/>
<comment type="caution">
    <text evidence="2">The sequence shown here is derived from an EMBL/GenBank/DDBJ whole genome shotgun (WGS) entry which is preliminary data.</text>
</comment>
<accession>A0AAV4W9M6</accession>